<dbReference type="InterPro" id="IPR014710">
    <property type="entry name" value="RmlC-like_jellyroll"/>
</dbReference>
<dbReference type="PANTHER" id="PTHR36440">
    <property type="entry name" value="PUTATIVE (AFU_ORTHOLOGUE AFUA_8G07350)-RELATED"/>
    <property type="match status" value="1"/>
</dbReference>
<sequence length="196" mass="21873">MVMNWTDEQITQMRTGRPVYRNDAAGTSLTWLRRGEDTGGEYGLIYGEYDPGTGVFPHFHRDYVETFRVLGGRGAGKIAGRAVQLGAGEEAVVPRLAVHEFRASGDRPVRFLVEVRPAHPGFEKWVVTLQRMAAAGLTTPDGRPKNVHHAALVLVESDVNLPGLGRVLMPVFRLLAARARRRGIAEQLEKHYYRQD</sequence>
<evidence type="ECO:0000259" key="1">
    <source>
        <dbReference type="Pfam" id="PF07883"/>
    </source>
</evidence>
<evidence type="ECO:0000313" key="2">
    <source>
        <dbReference type="EMBL" id="GEO94708.1"/>
    </source>
</evidence>
<comment type="caution">
    <text evidence="2">The sequence shown here is derived from an EMBL/GenBank/DDBJ whole genome shotgun (WGS) entry which is preliminary data.</text>
</comment>
<dbReference type="InterPro" id="IPR053146">
    <property type="entry name" value="QDO-like"/>
</dbReference>
<gene>
    <name evidence="2" type="ORF">KTU01_08310</name>
</gene>
<dbReference type="Pfam" id="PF07883">
    <property type="entry name" value="Cupin_2"/>
    <property type="match status" value="1"/>
</dbReference>
<dbReference type="InterPro" id="IPR013096">
    <property type="entry name" value="Cupin_2"/>
</dbReference>
<dbReference type="SUPFAM" id="SSF51182">
    <property type="entry name" value="RmlC-like cupins"/>
    <property type="match status" value="1"/>
</dbReference>
<dbReference type="InterPro" id="IPR011051">
    <property type="entry name" value="RmlC_Cupin_sf"/>
</dbReference>
<dbReference type="EMBL" id="BJZS01000026">
    <property type="protein sequence ID" value="GEO94708.1"/>
    <property type="molecule type" value="Genomic_DNA"/>
</dbReference>
<dbReference type="PANTHER" id="PTHR36440:SF1">
    <property type="entry name" value="PUTATIVE (AFU_ORTHOLOGUE AFUA_8G07350)-RELATED"/>
    <property type="match status" value="1"/>
</dbReference>
<organism evidence="2 3">
    <name type="scientific">Kocuria turfanensis</name>
    <dbReference type="NCBI Taxonomy" id="388357"/>
    <lineage>
        <taxon>Bacteria</taxon>
        <taxon>Bacillati</taxon>
        <taxon>Actinomycetota</taxon>
        <taxon>Actinomycetes</taxon>
        <taxon>Micrococcales</taxon>
        <taxon>Micrococcaceae</taxon>
        <taxon>Kocuria</taxon>
    </lineage>
</organism>
<dbReference type="AlphaFoldDB" id="A0A512IAH1"/>
<proteinExistence type="predicted"/>
<name>A0A512IAH1_9MICC</name>
<keyword evidence="3" id="KW-1185">Reference proteome</keyword>
<accession>A0A512IAH1</accession>
<dbReference type="Proteomes" id="UP000321103">
    <property type="component" value="Unassembled WGS sequence"/>
</dbReference>
<protein>
    <recommendedName>
        <fullName evidence="1">Cupin type-2 domain-containing protein</fullName>
    </recommendedName>
</protein>
<dbReference type="Gene3D" id="2.60.120.10">
    <property type="entry name" value="Jelly Rolls"/>
    <property type="match status" value="1"/>
</dbReference>
<reference evidence="2 3" key="1">
    <citation type="submission" date="2019-07" db="EMBL/GenBank/DDBJ databases">
        <title>Whole genome shotgun sequence of Kocuria turfanensis NBRC 107627.</title>
        <authorList>
            <person name="Hosoyama A."/>
            <person name="Uohara A."/>
            <person name="Ohji S."/>
            <person name="Ichikawa N."/>
        </authorList>
    </citation>
    <scope>NUCLEOTIDE SEQUENCE [LARGE SCALE GENOMIC DNA]</scope>
    <source>
        <strain evidence="2 3">NBRC 107627</strain>
    </source>
</reference>
<feature type="domain" description="Cupin type-2" evidence="1">
    <location>
        <begin position="48"/>
        <end position="113"/>
    </location>
</feature>
<evidence type="ECO:0000313" key="3">
    <source>
        <dbReference type="Proteomes" id="UP000321103"/>
    </source>
</evidence>